<gene>
    <name evidence="2" type="ORF">OM075_07530</name>
</gene>
<dbReference type="AlphaFoldDB" id="A0AAE3M3V0"/>
<reference evidence="2" key="1">
    <citation type="submission" date="2022-10" db="EMBL/GenBank/DDBJ databases">
        <authorList>
            <person name="Yu W.X."/>
        </authorList>
    </citation>
    <scope>NUCLEOTIDE SEQUENCE</scope>
    <source>
        <strain evidence="2">AAT</strain>
    </source>
</reference>
<dbReference type="InterPro" id="IPR008979">
    <property type="entry name" value="Galactose-bd-like_sf"/>
</dbReference>
<dbReference type="InterPro" id="IPR049174">
    <property type="entry name" value="Beta-AFase-like"/>
</dbReference>
<name>A0AAE3M3V0_9BACT</name>
<dbReference type="SUPFAM" id="SSF48208">
    <property type="entry name" value="Six-hairpin glycosidases"/>
    <property type="match status" value="1"/>
</dbReference>
<dbReference type="PANTHER" id="PTHR43465:SF2">
    <property type="entry name" value="DUF1680 DOMAIN PROTEIN (AFU_ORTHOLOGUE AFUA_1G08910)"/>
    <property type="match status" value="1"/>
</dbReference>
<feature type="domain" description="F5/8 type C" evidence="1">
    <location>
        <begin position="649"/>
        <end position="800"/>
    </location>
</feature>
<dbReference type="RefSeq" id="WP_301189878.1">
    <property type="nucleotide sequence ID" value="NZ_JAPDPJ010000012.1"/>
</dbReference>
<proteinExistence type="predicted"/>
<keyword evidence="2" id="KW-0378">Hydrolase</keyword>
<dbReference type="Gene3D" id="1.50.10.20">
    <property type="match status" value="1"/>
</dbReference>
<protein>
    <submittedName>
        <fullName evidence="2">Glycoside hydrolase family 127 protein</fullName>
    </submittedName>
</protein>
<dbReference type="Pfam" id="PF07944">
    <property type="entry name" value="Beta-AFase-like_GH127_cat"/>
    <property type="match status" value="1"/>
</dbReference>
<dbReference type="Pfam" id="PF20736">
    <property type="entry name" value="Glyco_hydro127M"/>
    <property type="match status" value="1"/>
</dbReference>
<dbReference type="Gene3D" id="2.60.120.260">
    <property type="entry name" value="Galactose-binding domain-like"/>
    <property type="match status" value="1"/>
</dbReference>
<dbReference type="InterPro" id="IPR049049">
    <property type="entry name" value="Beta-AFase-like_GH127_C"/>
</dbReference>
<dbReference type="GO" id="GO:0005975">
    <property type="term" value="P:carbohydrate metabolic process"/>
    <property type="evidence" value="ECO:0007669"/>
    <property type="project" value="InterPro"/>
</dbReference>
<dbReference type="GO" id="GO:0016787">
    <property type="term" value="F:hydrolase activity"/>
    <property type="evidence" value="ECO:0007669"/>
    <property type="project" value="UniProtKB-KW"/>
</dbReference>
<dbReference type="PROSITE" id="PS50022">
    <property type="entry name" value="FA58C_3"/>
    <property type="match status" value="1"/>
</dbReference>
<keyword evidence="3" id="KW-1185">Reference proteome</keyword>
<dbReference type="PANTHER" id="PTHR43465">
    <property type="entry name" value="DUF1680 DOMAIN PROTEIN (AFU_ORTHOLOGUE AFUA_1G08910)"/>
    <property type="match status" value="1"/>
</dbReference>
<dbReference type="InterPro" id="IPR049046">
    <property type="entry name" value="Beta-AFase-like_GH127_middle"/>
</dbReference>
<organism evidence="2 3">
    <name type="scientific">Plebeiibacterium sediminum</name>
    <dbReference type="NCBI Taxonomy" id="2992112"/>
    <lineage>
        <taxon>Bacteria</taxon>
        <taxon>Pseudomonadati</taxon>
        <taxon>Bacteroidota</taxon>
        <taxon>Bacteroidia</taxon>
        <taxon>Marinilabiliales</taxon>
        <taxon>Marinilabiliaceae</taxon>
        <taxon>Plebeiibacterium</taxon>
    </lineage>
</organism>
<evidence type="ECO:0000259" key="1">
    <source>
        <dbReference type="PROSITE" id="PS50022"/>
    </source>
</evidence>
<dbReference type="Proteomes" id="UP001209229">
    <property type="component" value="Unassembled WGS sequence"/>
</dbReference>
<dbReference type="InterPro" id="IPR000421">
    <property type="entry name" value="FA58C"/>
</dbReference>
<accession>A0AAE3M3V0</accession>
<dbReference type="InterPro" id="IPR012878">
    <property type="entry name" value="Beta-AFase-like_GH127_cat"/>
</dbReference>
<evidence type="ECO:0000313" key="3">
    <source>
        <dbReference type="Proteomes" id="UP001209229"/>
    </source>
</evidence>
<dbReference type="Pfam" id="PF00754">
    <property type="entry name" value="F5_F8_type_C"/>
    <property type="match status" value="1"/>
</dbReference>
<dbReference type="InterPro" id="IPR008928">
    <property type="entry name" value="6-hairpin_glycosidase_sf"/>
</dbReference>
<dbReference type="SUPFAM" id="SSF49785">
    <property type="entry name" value="Galactose-binding domain-like"/>
    <property type="match status" value="1"/>
</dbReference>
<dbReference type="Pfam" id="PF20737">
    <property type="entry name" value="Glyco_hydro127C"/>
    <property type="match status" value="1"/>
</dbReference>
<dbReference type="EMBL" id="JAPDPJ010000012">
    <property type="protein sequence ID" value="MCW3786312.1"/>
    <property type="molecule type" value="Genomic_DNA"/>
</dbReference>
<evidence type="ECO:0000313" key="2">
    <source>
        <dbReference type="EMBL" id="MCW3786312.1"/>
    </source>
</evidence>
<sequence length="800" mass="90563">MKKSIYITFIISVLLVWRCTKSTDKKEKMEQVPFTQVHLNDSFWAPKIEVNRTVSIPSAFKKSEETGRMDNFAVAGGLLDKEHQGDFPFDDTDVYKILEGASYALAVKPDSDLDLYLDSLIYLIGEAQEDDGYLTTCVTNKCDRLRGWYGKGRWDKLNSHELYNSGHLYEAAVAHYLATGKRSLLDIAIKNADLVYKVFGPNEGQKHVPSGHPIIEMALVKLYNVTNDQKYLELARYFIDETGRGTDGHKLNAYSQDHMPIVDQEEAVGHAVRLGYLYSGVTDVASLMHDQQLMDASKRVWENIVSKKLYITGGIGQRAQGEGFGPNYELNNMTSYCETCASISNVYWNYRLFLHEGNSKYYDVLERTLYNGLISGVSLSGDHFFYDNPLESAHNHERAPWFGCACCPGNITRFMASVPGYIYTKSKDAVYVNLYAGGTASIPVGKDTLKLTQNTLYPWGGDVNISVQSNVSSKFKLKIRIPGWVKNKVVPSDLYHFVNQMDSTYTIKVNQESIEWVEENGYAVLSHNWKEGDVIDIHFPMEARKVVANDKVAYDKGKIAFQRGPVVFCFEDKDNNNEYVFDKYVDSGVDVKTSFEENLLGGVVTLSMKGKIKTKGEKNNDETIMLKAIPYYAWNNRGTASMKVWMPYISEAATVIDSTELAMQANASASTDWAPGLNDGFNPSSSSDTDKSYFYWWLKDGSEEWVQYDFDKSVTISSSSVYWLNLDHYDVNYRVPESYQISYQTAKGNWVEVQNHSAYESKLDQYNTVSFDPVKTKAIRITAKIQKGFSAGILEWKLNQ</sequence>
<comment type="caution">
    <text evidence="2">The sequence shown here is derived from an EMBL/GenBank/DDBJ whole genome shotgun (WGS) entry which is preliminary data.</text>
</comment>